<dbReference type="GO" id="GO:0016746">
    <property type="term" value="F:acyltransferase activity"/>
    <property type="evidence" value="ECO:0007669"/>
    <property type="project" value="UniProtKB-KW"/>
</dbReference>
<proteinExistence type="predicted"/>
<evidence type="ECO:0000259" key="1">
    <source>
        <dbReference type="PROSITE" id="PS51186"/>
    </source>
</evidence>
<dbReference type="InterPro" id="IPR000182">
    <property type="entry name" value="GNAT_dom"/>
</dbReference>
<keyword evidence="2" id="KW-0808">Transferase</keyword>
<dbReference type="PANTHER" id="PTHR43415">
    <property type="entry name" value="SPERMIDINE N(1)-ACETYLTRANSFERASE"/>
    <property type="match status" value="1"/>
</dbReference>
<name>A0ABW4BIQ8_9LACO</name>
<dbReference type="Pfam" id="PF13302">
    <property type="entry name" value="Acetyltransf_3"/>
    <property type="match status" value="1"/>
</dbReference>
<feature type="domain" description="N-acetyltransferase" evidence="1">
    <location>
        <begin position="3"/>
        <end position="164"/>
    </location>
</feature>
<gene>
    <name evidence="2" type="ORF">ACFQ41_09720</name>
</gene>
<comment type="caution">
    <text evidence="2">The sequence shown here is derived from an EMBL/GenBank/DDBJ whole genome shotgun (WGS) entry which is preliminary data.</text>
</comment>
<dbReference type="PANTHER" id="PTHR43415:SF4">
    <property type="entry name" value="N-ACETYLTRANSFERASE DOMAIN-CONTAINING PROTEIN"/>
    <property type="match status" value="1"/>
</dbReference>
<evidence type="ECO:0000313" key="3">
    <source>
        <dbReference type="Proteomes" id="UP001597199"/>
    </source>
</evidence>
<dbReference type="SUPFAM" id="SSF55729">
    <property type="entry name" value="Acyl-CoA N-acyltransferases (Nat)"/>
    <property type="match status" value="1"/>
</dbReference>
<keyword evidence="2" id="KW-0012">Acyltransferase</keyword>
<reference evidence="3" key="1">
    <citation type="journal article" date="2019" name="Int. J. Syst. Evol. Microbiol.">
        <title>The Global Catalogue of Microorganisms (GCM) 10K type strain sequencing project: providing services to taxonomists for standard genome sequencing and annotation.</title>
        <authorList>
            <consortium name="The Broad Institute Genomics Platform"/>
            <consortium name="The Broad Institute Genome Sequencing Center for Infectious Disease"/>
            <person name="Wu L."/>
            <person name="Ma J."/>
        </authorList>
    </citation>
    <scope>NUCLEOTIDE SEQUENCE [LARGE SCALE GENOMIC DNA]</scope>
    <source>
        <strain evidence="3">CCM 9110</strain>
    </source>
</reference>
<dbReference type="PROSITE" id="PS51186">
    <property type="entry name" value="GNAT"/>
    <property type="match status" value="1"/>
</dbReference>
<sequence>MTVSIRPLRANEQTTLWQLAYSDPDAEWTKWNGPYFHDVAPTLAEFLAARRWVDHPLRQVIVSDGELVGAVSAYYEDGDLKRWLEVGLVIYQEGRWGQHIGRQALRLWLTHLFATTTLPHLGFTTWSGNERMMRLGAAVGMKEGGRIRQVRFWQGQYYDSVKYGILREEWRQLPG</sequence>
<dbReference type="EMBL" id="JBHTOA010000034">
    <property type="protein sequence ID" value="MFD1399582.1"/>
    <property type="molecule type" value="Genomic_DNA"/>
</dbReference>
<dbReference type="InterPro" id="IPR016181">
    <property type="entry name" value="Acyl_CoA_acyltransferase"/>
</dbReference>
<organism evidence="2 3">
    <name type="scientific">Lacticaseibacillus suilingensis</name>
    <dbReference type="NCBI Taxonomy" id="2799577"/>
    <lineage>
        <taxon>Bacteria</taxon>
        <taxon>Bacillati</taxon>
        <taxon>Bacillota</taxon>
        <taxon>Bacilli</taxon>
        <taxon>Lactobacillales</taxon>
        <taxon>Lactobacillaceae</taxon>
        <taxon>Lacticaseibacillus</taxon>
    </lineage>
</organism>
<evidence type="ECO:0000313" key="2">
    <source>
        <dbReference type="EMBL" id="MFD1399582.1"/>
    </source>
</evidence>
<dbReference type="RefSeq" id="WP_204119307.1">
    <property type="nucleotide sequence ID" value="NZ_BOLV01000013.1"/>
</dbReference>
<protein>
    <submittedName>
        <fullName evidence="2">GNAT family N-acetyltransferase</fullName>
        <ecNumber evidence="2">2.3.-.-</ecNumber>
    </submittedName>
</protein>
<dbReference type="Gene3D" id="3.40.630.30">
    <property type="match status" value="1"/>
</dbReference>
<dbReference type="EC" id="2.3.-.-" evidence="2"/>
<accession>A0ABW4BIQ8</accession>
<dbReference type="Proteomes" id="UP001597199">
    <property type="component" value="Unassembled WGS sequence"/>
</dbReference>
<keyword evidence="3" id="KW-1185">Reference proteome</keyword>